<keyword evidence="2" id="KW-1185">Reference proteome</keyword>
<dbReference type="AlphaFoldDB" id="A0A238XUF5"/>
<gene>
    <name evidence="1" type="ORF">SAMN06265360_11264</name>
</gene>
<sequence length="278" mass="30661">MPAPLPVSRAARDLPESISRVNQRQELVHITLDTPTPGRRGQREWQQCADLLAHPDGLATWREVAAEWLLAEYGEAPHQTVAAGVRSWYLQVPAYLATLLFHHERRVPSLRPEDLSFRIAARGKPEPAGIAVANRAFACLPDDPAAGSSEAFVVDSEDRLVQLLRARYVAHAARFVRAYQPTVRFGARNLWGAATDALDVGMWRAGKQNGDEGAGVTDAELLLRDCSGPFTSASTLHPATDEHGRLGWTRRKESCCFHYMLSEGKGPCRTCPRVIPPL</sequence>
<proteinExistence type="predicted"/>
<organism evidence="1 2">
    <name type="scientific">Haloechinothrix alba</name>
    <dbReference type="NCBI Taxonomy" id="664784"/>
    <lineage>
        <taxon>Bacteria</taxon>
        <taxon>Bacillati</taxon>
        <taxon>Actinomycetota</taxon>
        <taxon>Actinomycetes</taxon>
        <taxon>Pseudonocardiales</taxon>
        <taxon>Pseudonocardiaceae</taxon>
        <taxon>Haloechinothrix</taxon>
    </lineage>
</organism>
<accession>A0A238XUF5</accession>
<reference evidence="1 2" key="1">
    <citation type="submission" date="2017-06" db="EMBL/GenBank/DDBJ databases">
        <authorList>
            <person name="Kim H.J."/>
            <person name="Triplett B.A."/>
        </authorList>
    </citation>
    <scope>NUCLEOTIDE SEQUENCE [LARGE SCALE GENOMIC DNA]</scope>
    <source>
        <strain evidence="1 2">DSM 45207</strain>
    </source>
</reference>
<dbReference type="Proteomes" id="UP000198348">
    <property type="component" value="Unassembled WGS sequence"/>
</dbReference>
<evidence type="ECO:0000313" key="2">
    <source>
        <dbReference type="Proteomes" id="UP000198348"/>
    </source>
</evidence>
<dbReference type="RefSeq" id="WP_245818717.1">
    <property type="nucleotide sequence ID" value="NZ_FZNW01000012.1"/>
</dbReference>
<name>A0A238XUF5_9PSEU</name>
<dbReference type="EMBL" id="FZNW01000012">
    <property type="protein sequence ID" value="SNR61984.1"/>
    <property type="molecule type" value="Genomic_DNA"/>
</dbReference>
<evidence type="ECO:0008006" key="3">
    <source>
        <dbReference type="Google" id="ProtNLM"/>
    </source>
</evidence>
<protein>
    <recommendedName>
        <fullName evidence="3">FhuF 2Fe-2S C-terminal domain-containing protein</fullName>
    </recommendedName>
</protein>
<evidence type="ECO:0000313" key="1">
    <source>
        <dbReference type="EMBL" id="SNR61984.1"/>
    </source>
</evidence>